<feature type="transmembrane region" description="Helical" evidence="1">
    <location>
        <begin position="177"/>
        <end position="199"/>
    </location>
</feature>
<protein>
    <submittedName>
        <fullName evidence="2">Uncharacterized protein</fullName>
    </submittedName>
</protein>
<keyword evidence="3" id="KW-1185">Reference proteome</keyword>
<organism evidence="2 3">
    <name type="scientific">Cronartium quercuum f. sp. fusiforme G11</name>
    <dbReference type="NCBI Taxonomy" id="708437"/>
    <lineage>
        <taxon>Eukaryota</taxon>
        <taxon>Fungi</taxon>
        <taxon>Dikarya</taxon>
        <taxon>Basidiomycota</taxon>
        <taxon>Pucciniomycotina</taxon>
        <taxon>Pucciniomycetes</taxon>
        <taxon>Pucciniales</taxon>
        <taxon>Coleosporiaceae</taxon>
        <taxon>Cronartium</taxon>
    </lineage>
</organism>
<feature type="transmembrane region" description="Helical" evidence="1">
    <location>
        <begin position="265"/>
        <end position="289"/>
    </location>
</feature>
<accession>A0A9P6NCM5</accession>
<keyword evidence="1" id="KW-0812">Transmembrane</keyword>
<gene>
    <name evidence="2" type="ORF">CROQUDRAFT_663457</name>
</gene>
<evidence type="ECO:0000256" key="1">
    <source>
        <dbReference type="SAM" id="Phobius"/>
    </source>
</evidence>
<dbReference type="EMBL" id="MU167374">
    <property type="protein sequence ID" value="KAG0141724.1"/>
    <property type="molecule type" value="Genomic_DNA"/>
</dbReference>
<feature type="transmembrane region" description="Helical" evidence="1">
    <location>
        <begin position="46"/>
        <end position="67"/>
    </location>
</feature>
<keyword evidence="1" id="KW-1133">Transmembrane helix</keyword>
<keyword evidence="1" id="KW-0472">Membrane</keyword>
<feature type="transmembrane region" description="Helical" evidence="1">
    <location>
        <begin position="389"/>
        <end position="410"/>
    </location>
</feature>
<evidence type="ECO:0000313" key="2">
    <source>
        <dbReference type="EMBL" id="KAG0141724.1"/>
    </source>
</evidence>
<sequence>MGDYTSLESLLQLAPTGVNPFAFVEVLIEKALHPEHPPYMKGVLRFFGAVYVLSMIVCSAILIIPWCRGQRDRAKYQWLWKKLDIEAGSTPYHMPNGGLSMAILQLISSLISGLYVVMLYYSIDSPQVDRRSYGLIWADIRLLPMYLGFWLTAWASFAFSITSPRKTLSRHLSPKPVFFNAFCFLFAFIIVIFGIYFTVYQLKELSKSYALHDIFIEKLHYLGDQWNHTSGTVVLTNEIFKLEMAYKACALSTLAILVQTEKTGLFWAIAAAPVLAFYGIALWAFLTLLRGSAQIASGKVSVLDHHKVTVQDKGSSTPMDSVIVKIDSNRSEPQKRNDADNLARTYQSMAIRAVLLSTFLIYDLITAGIHLHAKHEALSDGKTRAMIKILRFSGSLPILFAMATQCYYLFTDPSEKTSGDHEK</sequence>
<evidence type="ECO:0000313" key="3">
    <source>
        <dbReference type="Proteomes" id="UP000886653"/>
    </source>
</evidence>
<dbReference type="OrthoDB" id="2506991at2759"/>
<name>A0A9P6NCM5_9BASI</name>
<proteinExistence type="predicted"/>
<comment type="caution">
    <text evidence="2">The sequence shown here is derived from an EMBL/GenBank/DDBJ whole genome shotgun (WGS) entry which is preliminary data.</text>
</comment>
<reference evidence="2" key="1">
    <citation type="submission" date="2013-11" db="EMBL/GenBank/DDBJ databases">
        <title>Genome sequence of the fusiform rust pathogen reveals effectors for host alternation and coevolution with pine.</title>
        <authorList>
            <consortium name="DOE Joint Genome Institute"/>
            <person name="Smith K."/>
            <person name="Pendleton A."/>
            <person name="Kubisiak T."/>
            <person name="Anderson C."/>
            <person name="Salamov A."/>
            <person name="Aerts A."/>
            <person name="Riley R."/>
            <person name="Clum A."/>
            <person name="Lindquist E."/>
            <person name="Ence D."/>
            <person name="Campbell M."/>
            <person name="Kronenberg Z."/>
            <person name="Feau N."/>
            <person name="Dhillon B."/>
            <person name="Hamelin R."/>
            <person name="Burleigh J."/>
            <person name="Smith J."/>
            <person name="Yandell M."/>
            <person name="Nelson C."/>
            <person name="Grigoriev I."/>
            <person name="Davis J."/>
        </authorList>
    </citation>
    <scope>NUCLEOTIDE SEQUENCE</scope>
    <source>
        <strain evidence="2">G11</strain>
    </source>
</reference>
<feature type="transmembrane region" description="Helical" evidence="1">
    <location>
        <begin position="143"/>
        <end position="165"/>
    </location>
</feature>
<dbReference type="Proteomes" id="UP000886653">
    <property type="component" value="Unassembled WGS sequence"/>
</dbReference>
<dbReference type="AlphaFoldDB" id="A0A9P6NCM5"/>
<feature type="transmembrane region" description="Helical" evidence="1">
    <location>
        <begin position="102"/>
        <end position="123"/>
    </location>
</feature>